<evidence type="ECO:0000256" key="6">
    <source>
        <dbReference type="ARBA" id="ARBA00023136"/>
    </source>
</evidence>
<dbReference type="InterPro" id="IPR049625">
    <property type="entry name" value="Glyco_transf_61_cat"/>
</dbReference>
<feature type="chain" id="PRO_5022927276" description="Glycosyltransferase 61 catalytic domain-containing protein" evidence="8">
    <location>
        <begin position="28"/>
        <end position="469"/>
    </location>
</feature>
<keyword evidence="11" id="KW-1185">Reference proteome</keyword>
<evidence type="ECO:0000256" key="4">
    <source>
        <dbReference type="ARBA" id="ARBA00022692"/>
    </source>
</evidence>
<keyword evidence="8" id="KW-0732">Signal</keyword>
<reference evidence="10 11" key="1">
    <citation type="journal article" date="2019" name="Nat. Ecol. Evol.">
        <title>Megaphylogeny resolves global patterns of mushroom evolution.</title>
        <authorList>
            <person name="Varga T."/>
            <person name="Krizsan K."/>
            <person name="Foldi C."/>
            <person name="Dima B."/>
            <person name="Sanchez-Garcia M."/>
            <person name="Sanchez-Ramirez S."/>
            <person name="Szollosi G.J."/>
            <person name="Szarkandi J.G."/>
            <person name="Papp V."/>
            <person name="Albert L."/>
            <person name="Andreopoulos W."/>
            <person name="Angelini C."/>
            <person name="Antonin V."/>
            <person name="Barry K.W."/>
            <person name="Bougher N.L."/>
            <person name="Buchanan P."/>
            <person name="Buyck B."/>
            <person name="Bense V."/>
            <person name="Catcheside P."/>
            <person name="Chovatia M."/>
            <person name="Cooper J."/>
            <person name="Damon W."/>
            <person name="Desjardin D."/>
            <person name="Finy P."/>
            <person name="Geml J."/>
            <person name="Haridas S."/>
            <person name="Hughes K."/>
            <person name="Justo A."/>
            <person name="Karasinski D."/>
            <person name="Kautmanova I."/>
            <person name="Kiss B."/>
            <person name="Kocsube S."/>
            <person name="Kotiranta H."/>
            <person name="LaButti K.M."/>
            <person name="Lechner B.E."/>
            <person name="Liimatainen K."/>
            <person name="Lipzen A."/>
            <person name="Lukacs Z."/>
            <person name="Mihaltcheva S."/>
            <person name="Morgado L.N."/>
            <person name="Niskanen T."/>
            <person name="Noordeloos M.E."/>
            <person name="Ohm R.A."/>
            <person name="Ortiz-Santana B."/>
            <person name="Ovrebo C."/>
            <person name="Racz N."/>
            <person name="Riley R."/>
            <person name="Savchenko A."/>
            <person name="Shiryaev A."/>
            <person name="Soop K."/>
            <person name="Spirin V."/>
            <person name="Szebenyi C."/>
            <person name="Tomsovsky M."/>
            <person name="Tulloss R.E."/>
            <person name="Uehling J."/>
            <person name="Grigoriev I.V."/>
            <person name="Vagvolgyi C."/>
            <person name="Papp T."/>
            <person name="Martin F.M."/>
            <person name="Miettinen O."/>
            <person name="Hibbett D.S."/>
            <person name="Nagy L.G."/>
        </authorList>
    </citation>
    <scope>NUCLEOTIDE SEQUENCE [LARGE SCALE GENOMIC DNA]</scope>
    <source>
        <strain evidence="10 11">CBS 309.79</strain>
    </source>
</reference>
<accession>A0A5C3Q5U7</accession>
<dbReference type="AlphaFoldDB" id="A0A5C3Q5U7"/>
<keyword evidence="5" id="KW-1133">Transmembrane helix</keyword>
<name>A0A5C3Q5U7_9AGAR</name>
<keyword evidence="2" id="KW-0328">Glycosyltransferase</keyword>
<dbReference type="GO" id="GO:0005783">
    <property type="term" value="C:endoplasmic reticulum"/>
    <property type="evidence" value="ECO:0007669"/>
    <property type="project" value="TreeGrafter"/>
</dbReference>
<dbReference type="OrthoDB" id="529273at2759"/>
<evidence type="ECO:0000313" key="10">
    <source>
        <dbReference type="EMBL" id="TFK96517.1"/>
    </source>
</evidence>
<evidence type="ECO:0000256" key="1">
    <source>
        <dbReference type="ARBA" id="ARBA00004167"/>
    </source>
</evidence>
<evidence type="ECO:0000313" key="11">
    <source>
        <dbReference type="Proteomes" id="UP000305067"/>
    </source>
</evidence>
<evidence type="ECO:0000256" key="2">
    <source>
        <dbReference type="ARBA" id="ARBA00022676"/>
    </source>
</evidence>
<dbReference type="STRING" id="1884261.A0A5C3Q5U7"/>
<evidence type="ECO:0000259" key="9">
    <source>
        <dbReference type="Pfam" id="PF04577"/>
    </source>
</evidence>
<protein>
    <recommendedName>
        <fullName evidence="9">Glycosyltransferase 61 catalytic domain-containing protein</fullName>
    </recommendedName>
</protein>
<keyword evidence="3" id="KW-0808">Transferase</keyword>
<evidence type="ECO:0000256" key="7">
    <source>
        <dbReference type="ARBA" id="ARBA00023180"/>
    </source>
</evidence>
<dbReference type="PANTHER" id="PTHR20961:SF38">
    <property type="entry name" value="PROTEIN O-LINKED-MANNOSE BETA-1,4-N-ACETYLGLUCOSAMINYLTRANSFERASE 2"/>
    <property type="match status" value="1"/>
</dbReference>
<comment type="subcellular location">
    <subcellularLocation>
        <location evidence="1">Membrane</location>
        <topology evidence="1">Single-pass membrane protein</topology>
    </subcellularLocation>
</comment>
<dbReference type="InterPro" id="IPR007657">
    <property type="entry name" value="Glycosyltransferase_61"/>
</dbReference>
<feature type="signal peptide" evidence="8">
    <location>
        <begin position="1"/>
        <end position="27"/>
    </location>
</feature>
<keyword evidence="6" id="KW-0472">Membrane</keyword>
<evidence type="ECO:0000256" key="3">
    <source>
        <dbReference type="ARBA" id="ARBA00022679"/>
    </source>
</evidence>
<dbReference type="GO" id="GO:0097363">
    <property type="term" value="F:protein O-acetylglucosaminyltransferase activity"/>
    <property type="evidence" value="ECO:0007669"/>
    <property type="project" value="TreeGrafter"/>
</dbReference>
<evidence type="ECO:0000256" key="8">
    <source>
        <dbReference type="SAM" id="SignalP"/>
    </source>
</evidence>
<sequence>MTPSPNPRELFLLLLLLVSLIAYSSRSSSSQPHLVQSELDLGSVTSGGHAPRRRWLAQASTIANTQVLTHVPGWTVFDNLYLLNSTLYVVSDEPESMPDIEFVLSKGLDIENGKAAEDSRLPTAKELSIVSSKQAASMFQGHVQTLAGTSFIVNDPPQFITHYYHFCAELLFGFWRTYTALDPRISMNGSTTLRSPDRFMFTRLDADHWRDYAKMNQLVLRSAFPSTRLSFMEDWQDMSSSGRVFKFSRALLADRSAAMIGYNYQRTQRTAASPFALPGPSTRSWWLPIRDNVVRLAGLPETTGEGTQDLPVITYISRQEWGRRMLVKEDHEKLVRALYGLREKYGWEVNVVSFDNMGRHDQIRLAARTTIMIGVHGNGLTNLLFLKPTPRSTVIEFFYPEGFAHDYEYTTRALGMVHYGFWGSRSFTSPSTPLPAYPEGFQGNSIPIDGDAVARLCVERLTLSQEFDD</sequence>
<keyword evidence="4" id="KW-0812">Transmembrane</keyword>
<feature type="domain" description="Glycosyltransferase 61 catalytic" evidence="9">
    <location>
        <begin position="164"/>
        <end position="389"/>
    </location>
</feature>
<organism evidence="10 11">
    <name type="scientific">Pterulicium gracile</name>
    <dbReference type="NCBI Taxonomy" id="1884261"/>
    <lineage>
        <taxon>Eukaryota</taxon>
        <taxon>Fungi</taxon>
        <taxon>Dikarya</taxon>
        <taxon>Basidiomycota</taxon>
        <taxon>Agaricomycotina</taxon>
        <taxon>Agaricomycetes</taxon>
        <taxon>Agaricomycetidae</taxon>
        <taxon>Agaricales</taxon>
        <taxon>Pleurotineae</taxon>
        <taxon>Pterulaceae</taxon>
        <taxon>Pterulicium</taxon>
    </lineage>
</organism>
<evidence type="ECO:0000256" key="5">
    <source>
        <dbReference type="ARBA" id="ARBA00022989"/>
    </source>
</evidence>
<dbReference type="GO" id="GO:0016020">
    <property type="term" value="C:membrane"/>
    <property type="evidence" value="ECO:0007669"/>
    <property type="project" value="UniProtKB-SubCell"/>
</dbReference>
<gene>
    <name evidence="10" type="ORF">BDV98DRAFT_576040</name>
</gene>
<proteinExistence type="predicted"/>
<dbReference type="GO" id="GO:0035269">
    <property type="term" value="P:protein O-linked glycosylation via mannose"/>
    <property type="evidence" value="ECO:0007669"/>
    <property type="project" value="TreeGrafter"/>
</dbReference>
<dbReference type="PANTHER" id="PTHR20961">
    <property type="entry name" value="GLYCOSYLTRANSFERASE"/>
    <property type="match status" value="1"/>
</dbReference>
<dbReference type="Proteomes" id="UP000305067">
    <property type="component" value="Unassembled WGS sequence"/>
</dbReference>
<dbReference type="Pfam" id="PF04577">
    <property type="entry name" value="Glyco_transf_61"/>
    <property type="match status" value="1"/>
</dbReference>
<dbReference type="EMBL" id="ML178859">
    <property type="protein sequence ID" value="TFK96517.1"/>
    <property type="molecule type" value="Genomic_DNA"/>
</dbReference>
<keyword evidence="7" id="KW-0325">Glycoprotein</keyword>